<dbReference type="AlphaFoldDB" id="A0A0M0KAM9"/>
<organism evidence="1 2">
    <name type="scientific">Chrysochromulina tobinii</name>
    <dbReference type="NCBI Taxonomy" id="1460289"/>
    <lineage>
        <taxon>Eukaryota</taxon>
        <taxon>Haptista</taxon>
        <taxon>Haptophyta</taxon>
        <taxon>Prymnesiophyceae</taxon>
        <taxon>Prymnesiales</taxon>
        <taxon>Chrysochromulinaceae</taxon>
        <taxon>Chrysochromulina</taxon>
    </lineage>
</organism>
<reference evidence="2" key="1">
    <citation type="journal article" date="2015" name="PLoS Genet.">
        <title>Genome Sequence and Transcriptome Analyses of Chrysochromulina tobin: Metabolic Tools for Enhanced Algal Fitness in the Prominent Order Prymnesiales (Haptophyceae).</title>
        <authorList>
            <person name="Hovde B.T."/>
            <person name="Deodato C.R."/>
            <person name="Hunsperger H.M."/>
            <person name="Ryken S.A."/>
            <person name="Yost W."/>
            <person name="Jha R.K."/>
            <person name="Patterson J."/>
            <person name="Monnat R.J. Jr."/>
            <person name="Barlow S.B."/>
            <person name="Starkenburg S.R."/>
            <person name="Cattolico R.A."/>
        </authorList>
    </citation>
    <scope>NUCLEOTIDE SEQUENCE</scope>
    <source>
        <strain evidence="2">CCMP291</strain>
    </source>
</reference>
<dbReference type="InterPro" id="IPR019793">
    <property type="entry name" value="Peroxidases_heam-ligand_BS"/>
</dbReference>
<dbReference type="Proteomes" id="UP000037460">
    <property type="component" value="Unassembled WGS sequence"/>
</dbReference>
<evidence type="ECO:0000313" key="2">
    <source>
        <dbReference type="Proteomes" id="UP000037460"/>
    </source>
</evidence>
<keyword evidence="2" id="KW-1185">Reference proteome</keyword>
<sequence>MDRLGRDRLLSYDPGGGHTDQLRDLSLALATAELLNRTLILPRLVWHRDSNVYTSEKQRLQLIRTRPALSALVQAHTSVPLLDNVTLLLRAHTLPQCADDRAAADGCVLMVEPPDIYTSVSKMLRRLATLGHARWLHFSSMLDVLSARKQGRYPLATVLPRAAAALAPWRVAVVSARDAEREGDSFEQRLGLDSEGALMALDVAAVLGAHAFSPAPRSGLSVHYTAMRRCNAGALCDPAYAACVPYASSGCGGAFPRTILDDPPRCSHNRARGRYAGEPLCMDAQGVERPYFCPPGSVPPPGPRTCAAAVSRR</sequence>
<comment type="caution">
    <text evidence="1">The sequence shown here is derived from an EMBL/GenBank/DDBJ whole genome shotgun (WGS) entry which is preliminary data.</text>
</comment>
<accession>A0A0M0KAM9</accession>
<protein>
    <recommendedName>
        <fullName evidence="3">O-fucosyltransferase family protein</fullName>
    </recommendedName>
</protein>
<gene>
    <name evidence="1" type="ORF">Ctob_015121</name>
</gene>
<dbReference type="EMBL" id="JWZX01000711">
    <property type="protein sequence ID" value="KOO35901.1"/>
    <property type="molecule type" value="Genomic_DNA"/>
</dbReference>
<evidence type="ECO:0000313" key="1">
    <source>
        <dbReference type="EMBL" id="KOO35901.1"/>
    </source>
</evidence>
<name>A0A0M0KAM9_9EUKA</name>
<dbReference type="PROSITE" id="PS00435">
    <property type="entry name" value="PEROXIDASE_1"/>
    <property type="match status" value="1"/>
</dbReference>
<evidence type="ECO:0008006" key="3">
    <source>
        <dbReference type="Google" id="ProtNLM"/>
    </source>
</evidence>
<proteinExistence type="predicted"/>